<gene>
    <name evidence="2" type="ORF">BDU57DRAFT_520295</name>
</gene>
<evidence type="ECO:0000313" key="3">
    <source>
        <dbReference type="Proteomes" id="UP000800096"/>
    </source>
</evidence>
<keyword evidence="1" id="KW-0812">Transmembrane</keyword>
<evidence type="ECO:0000313" key="2">
    <source>
        <dbReference type="EMBL" id="KAF1915007.1"/>
    </source>
</evidence>
<keyword evidence="1" id="KW-1133">Transmembrane helix</keyword>
<dbReference type="AlphaFoldDB" id="A0A6A5QLT6"/>
<keyword evidence="3" id="KW-1185">Reference proteome</keyword>
<accession>A0A6A5QLT6</accession>
<reference evidence="2" key="1">
    <citation type="journal article" date="2020" name="Stud. Mycol.">
        <title>101 Dothideomycetes genomes: a test case for predicting lifestyles and emergence of pathogens.</title>
        <authorList>
            <person name="Haridas S."/>
            <person name="Albert R."/>
            <person name="Binder M."/>
            <person name="Bloem J."/>
            <person name="Labutti K."/>
            <person name="Salamov A."/>
            <person name="Andreopoulos B."/>
            <person name="Baker S."/>
            <person name="Barry K."/>
            <person name="Bills G."/>
            <person name="Bluhm B."/>
            <person name="Cannon C."/>
            <person name="Castanera R."/>
            <person name="Culley D."/>
            <person name="Daum C."/>
            <person name="Ezra D."/>
            <person name="Gonzalez J."/>
            <person name="Henrissat B."/>
            <person name="Kuo A."/>
            <person name="Liang C."/>
            <person name="Lipzen A."/>
            <person name="Lutzoni F."/>
            <person name="Magnuson J."/>
            <person name="Mondo S."/>
            <person name="Nolan M."/>
            <person name="Ohm R."/>
            <person name="Pangilinan J."/>
            <person name="Park H.-J."/>
            <person name="Ramirez L."/>
            <person name="Alfaro M."/>
            <person name="Sun H."/>
            <person name="Tritt A."/>
            <person name="Yoshinaga Y."/>
            <person name="Zwiers L.-H."/>
            <person name="Turgeon B."/>
            <person name="Goodwin S."/>
            <person name="Spatafora J."/>
            <person name="Crous P."/>
            <person name="Grigoriev I."/>
        </authorList>
    </citation>
    <scope>NUCLEOTIDE SEQUENCE</scope>
    <source>
        <strain evidence="2">HMLAC05119</strain>
    </source>
</reference>
<organism evidence="2 3">
    <name type="scientific">Ampelomyces quisqualis</name>
    <name type="common">Powdery mildew agent</name>
    <dbReference type="NCBI Taxonomy" id="50730"/>
    <lineage>
        <taxon>Eukaryota</taxon>
        <taxon>Fungi</taxon>
        <taxon>Dikarya</taxon>
        <taxon>Ascomycota</taxon>
        <taxon>Pezizomycotina</taxon>
        <taxon>Dothideomycetes</taxon>
        <taxon>Pleosporomycetidae</taxon>
        <taxon>Pleosporales</taxon>
        <taxon>Pleosporineae</taxon>
        <taxon>Phaeosphaeriaceae</taxon>
        <taxon>Ampelomyces</taxon>
    </lineage>
</organism>
<proteinExistence type="predicted"/>
<name>A0A6A5QLT6_AMPQU</name>
<evidence type="ECO:0000256" key="1">
    <source>
        <dbReference type="SAM" id="Phobius"/>
    </source>
</evidence>
<dbReference type="EMBL" id="ML979137">
    <property type="protein sequence ID" value="KAF1915007.1"/>
    <property type="molecule type" value="Genomic_DNA"/>
</dbReference>
<dbReference type="Proteomes" id="UP000800096">
    <property type="component" value="Unassembled WGS sequence"/>
</dbReference>
<keyword evidence="1" id="KW-0472">Membrane</keyword>
<protein>
    <submittedName>
        <fullName evidence="2">Uncharacterized protein</fullName>
    </submittedName>
</protein>
<sequence length="80" mass="9104">MLYTRGTVCQNRRVYVQFRQFLCVLICYTTMESSLAFSLLCVHGWGPGIGTATIPVCWSPLVHNRACPKHLNMIRGIYLP</sequence>
<feature type="transmembrane region" description="Helical" evidence="1">
    <location>
        <begin position="21"/>
        <end position="45"/>
    </location>
</feature>